<feature type="domain" description="Dienelactone hydrolase" evidence="1">
    <location>
        <begin position="40"/>
        <end position="241"/>
    </location>
</feature>
<dbReference type="Proteomes" id="UP000094455">
    <property type="component" value="Unassembled WGS sequence"/>
</dbReference>
<dbReference type="Gene3D" id="3.40.50.1820">
    <property type="entry name" value="alpha/beta hydrolase"/>
    <property type="match status" value="1"/>
</dbReference>
<evidence type="ECO:0000313" key="3">
    <source>
        <dbReference type="Proteomes" id="UP000094455"/>
    </source>
</evidence>
<dbReference type="GO" id="GO:0016787">
    <property type="term" value="F:hydrolase activity"/>
    <property type="evidence" value="ECO:0007669"/>
    <property type="project" value="InterPro"/>
</dbReference>
<organism evidence="2 3">
    <name type="scientific">Pichia membranifaciens NRRL Y-2026</name>
    <dbReference type="NCBI Taxonomy" id="763406"/>
    <lineage>
        <taxon>Eukaryota</taxon>
        <taxon>Fungi</taxon>
        <taxon>Dikarya</taxon>
        <taxon>Ascomycota</taxon>
        <taxon>Saccharomycotina</taxon>
        <taxon>Pichiomycetes</taxon>
        <taxon>Pichiales</taxon>
        <taxon>Pichiaceae</taxon>
        <taxon>Pichia</taxon>
    </lineage>
</organism>
<dbReference type="AlphaFoldDB" id="A0A1E3NLL2"/>
<proteinExistence type="predicted"/>
<dbReference type="SUPFAM" id="SSF53474">
    <property type="entry name" value="alpha/beta-Hydrolases"/>
    <property type="match status" value="1"/>
</dbReference>
<sequence length="253" mass="28214">MASLPPQACCAKVVFQDGTPKGQIQKVCDLDCYVTENYSESAKKFLFVFTDVFGLELVNTKLVADRFAACLGYPVIIMDILHGDPFKTDGSMTFETWGPDHSPEITNAITKKFFDAFKTKFPDTTYLAGIGYCFGAKFLAPFLTAEGLLDVGAFAHPSFVSDEELDAITKPLVLSCAEEDTVFPRELRIKSEEILQKNKVYYQFDLFSHVSHGFTVRGDLSVPAVKYAAEKAFTDQVLWFQFHDKTPACCAKK</sequence>
<dbReference type="GeneID" id="30177792"/>
<evidence type="ECO:0000313" key="2">
    <source>
        <dbReference type="EMBL" id="ODQ46233.1"/>
    </source>
</evidence>
<dbReference type="PANTHER" id="PTHR17630:SF44">
    <property type="entry name" value="PROTEIN AIM2"/>
    <property type="match status" value="1"/>
</dbReference>
<reference evidence="2 3" key="1">
    <citation type="journal article" date="2016" name="Proc. Natl. Acad. Sci. U.S.A.">
        <title>Comparative genomics of biotechnologically important yeasts.</title>
        <authorList>
            <person name="Riley R."/>
            <person name="Haridas S."/>
            <person name="Wolfe K.H."/>
            <person name="Lopes M.R."/>
            <person name="Hittinger C.T."/>
            <person name="Goeker M."/>
            <person name="Salamov A.A."/>
            <person name="Wisecaver J.H."/>
            <person name="Long T.M."/>
            <person name="Calvey C.H."/>
            <person name="Aerts A.L."/>
            <person name="Barry K.W."/>
            <person name="Choi C."/>
            <person name="Clum A."/>
            <person name="Coughlan A.Y."/>
            <person name="Deshpande S."/>
            <person name="Douglass A.P."/>
            <person name="Hanson S.J."/>
            <person name="Klenk H.-P."/>
            <person name="LaButti K.M."/>
            <person name="Lapidus A."/>
            <person name="Lindquist E.A."/>
            <person name="Lipzen A.M."/>
            <person name="Meier-Kolthoff J.P."/>
            <person name="Ohm R.A."/>
            <person name="Otillar R.P."/>
            <person name="Pangilinan J.L."/>
            <person name="Peng Y."/>
            <person name="Rokas A."/>
            <person name="Rosa C.A."/>
            <person name="Scheuner C."/>
            <person name="Sibirny A.A."/>
            <person name="Slot J.C."/>
            <person name="Stielow J.B."/>
            <person name="Sun H."/>
            <person name="Kurtzman C.P."/>
            <person name="Blackwell M."/>
            <person name="Grigoriev I.V."/>
            <person name="Jeffries T.W."/>
        </authorList>
    </citation>
    <scope>NUCLEOTIDE SEQUENCE [LARGE SCALE GENOMIC DNA]</scope>
    <source>
        <strain evidence="2 3">NRRL Y-2026</strain>
    </source>
</reference>
<evidence type="ECO:0000259" key="1">
    <source>
        <dbReference type="Pfam" id="PF01738"/>
    </source>
</evidence>
<name>A0A1E3NLL2_9ASCO</name>
<dbReference type="PANTHER" id="PTHR17630">
    <property type="entry name" value="DIENELACTONE HYDROLASE"/>
    <property type="match status" value="1"/>
</dbReference>
<dbReference type="EMBL" id="KV454003">
    <property type="protein sequence ID" value="ODQ46233.1"/>
    <property type="molecule type" value="Genomic_DNA"/>
</dbReference>
<dbReference type="InterPro" id="IPR029058">
    <property type="entry name" value="AB_hydrolase_fold"/>
</dbReference>
<keyword evidence="3" id="KW-1185">Reference proteome</keyword>
<dbReference type="STRING" id="763406.A0A1E3NLL2"/>
<dbReference type="RefSeq" id="XP_019017346.1">
    <property type="nucleotide sequence ID" value="XM_019161105.1"/>
</dbReference>
<dbReference type="InterPro" id="IPR002925">
    <property type="entry name" value="Dienelactn_hydro"/>
</dbReference>
<dbReference type="OrthoDB" id="17560at2759"/>
<protein>
    <recommendedName>
        <fullName evidence="1">Dienelactone hydrolase domain-containing protein</fullName>
    </recommendedName>
</protein>
<dbReference type="Pfam" id="PF01738">
    <property type="entry name" value="DLH"/>
    <property type="match status" value="1"/>
</dbReference>
<gene>
    <name evidence="2" type="ORF">PICMEDRAFT_16149</name>
</gene>
<accession>A0A1E3NLL2</accession>